<feature type="transmembrane region" description="Helical" evidence="1">
    <location>
        <begin position="56"/>
        <end position="74"/>
    </location>
</feature>
<keyword evidence="1" id="KW-0472">Membrane</keyword>
<feature type="transmembrane region" description="Helical" evidence="1">
    <location>
        <begin position="12"/>
        <end position="35"/>
    </location>
</feature>
<accession>A0A927FEQ4</accession>
<keyword evidence="3" id="KW-1185">Reference proteome</keyword>
<sequence length="135" mass="14810">MLPSKKNETMMYNLLAGWIGMAAGVLSGAAIGLFFHRDKWLGGYSSFERRMLRLGHIAFFGIGFLNILFALTLGEAQLGHWALAGSWALAATNLLMPLNCFLSAWKKAFRHLFCIPVLGASWGVATAIIHILNTL</sequence>
<dbReference type="EMBL" id="JACYFG010000060">
    <property type="protein sequence ID" value="MBD5782330.1"/>
    <property type="molecule type" value="Genomic_DNA"/>
</dbReference>
<gene>
    <name evidence="2" type="ORF">IEN85_22715</name>
</gene>
<keyword evidence="1" id="KW-1133">Transmembrane helix</keyword>
<dbReference type="Proteomes" id="UP000622317">
    <property type="component" value="Unassembled WGS sequence"/>
</dbReference>
<name>A0A927FEQ4_9BACT</name>
<comment type="caution">
    <text evidence="2">The sequence shown here is derived from an EMBL/GenBank/DDBJ whole genome shotgun (WGS) entry which is preliminary data.</text>
</comment>
<protein>
    <submittedName>
        <fullName evidence="2">Uncharacterized protein</fullName>
    </submittedName>
</protein>
<feature type="transmembrane region" description="Helical" evidence="1">
    <location>
        <begin position="80"/>
        <end position="105"/>
    </location>
</feature>
<dbReference type="AlphaFoldDB" id="A0A927FEQ4"/>
<evidence type="ECO:0000313" key="3">
    <source>
        <dbReference type="Proteomes" id="UP000622317"/>
    </source>
</evidence>
<keyword evidence="1" id="KW-0812">Transmembrane</keyword>
<evidence type="ECO:0000313" key="2">
    <source>
        <dbReference type="EMBL" id="MBD5782330.1"/>
    </source>
</evidence>
<organism evidence="2 3">
    <name type="scientific">Pelagicoccus enzymogenes</name>
    <dbReference type="NCBI Taxonomy" id="2773457"/>
    <lineage>
        <taxon>Bacteria</taxon>
        <taxon>Pseudomonadati</taxon>
        <taxon>Verrucomicrobiota</taxon>
        <taxon>Opitutia</taxon>
        <taxon>Puniceicoccales</taxon>
        <taxon>Pelagicoccaceae</taxon>
        <taxon>Pelagicoccus</taxon>
    </lineage>
</organism>
<feature type="transmembrane region" description="Helical" evidence="1">
    <location>
        <begin position="112"/>
        <end position="132"/>
    </location>
</feature>
<proteinExistence type="predicted"/>
<evidence type="ECO:0000256" key="1">
    <source>
        <dbReference type="SAM" id="Phobius"/>
    </source>
</evidence>
<reference evidence="2" key="1">
    <citation type="submission" date="2020-09" db="EMBL/GenBank/DDBJ databases">
        <title>Pelagicoccus enzymogenes sp. nov. with an EPS production, isolated from marine sediment.</title>
        <authorList>
            <person name="Feng X."/>
        </authorList>
    </citation>
    <scope>NUCLEOTIDE SEQUENCE</scope>
    <source>
        <strain evidence="2">NFK12</strain>
    </source>
</reference>